<dbReference type="VEuPathDB" id="MicrosporidiaDB:EDEG_03880"/>
<feature type="compositionally biased region" description="Low complexity" evidence="1">
    <location>
        <begin position="9"/>
        <end position="29"/>
    </location>
</feature>
<organism evidence="2 3">
    <name type="scientific">Edhazardia aedis (strain USNM 41457)</name>
    <name type="common">Microsporidian parasite</name>
    <dbReference type="NCBI Taxonomy" id="1003232"/>
    <lineage>
        <taxon>Eukaryota</taxon>
        <taxon>Fungi</taxon>
        <taxon>Fungi incertae sedis</taxon>
        <taxon>Microsporidia</taxon>
        <taxon>Edhazardia</taxon>
    </lineage>
</organism>
<feature type="region of interest" description="Disordered" evidence="1">
    <location>
        <begin position="5"/>
        <end position="40"/>
    </location>
</feature>
<reference evidence="2 3" key="1">
    <citation type="submission" date="2011-08" db="EMBL/GenBank/DDBJ databases">
        <authorList>
            <person name="Liu Z.J."/>
            <person name="Shi F.L."/>
            <person name="Lu J.Q."/>
            <person name="Li M."/>
            <person name="Wang Z.L."/>
        </authorList>
    </citation>
    <scope>NUCLEOTIDE SEQUENCE [LARGE SCALE GENOMIC DNA]</scope>
    <source>
        <strain evidence="2 3">USNM 41457</strain>
    </source>
</reference>
<sequence length="403" mass="47027">MIIITTVKQQESSESSDYPSYSSQVQSSNESRHPDFRNLRRRNPNSAISIINENSSSHDISSSQTYHYNNIESTIIPLLSHDDDIIEEYSNQSQDFAPLFSILQKPYTANIVFFSISIPFLSTCCRRNNIIKNLRKMSNFYYENRWYIGKQYIVDENKIDSDILPIETAEIKNNDDFSSDKISFEALNCPISNGLPQFLKQWIDDYNKSASLSQKIDYYFDNINFDDFLRKLIADKFLYHVEGSKKGKSTFKFLDYDDILDKVLYANYLLISYISEKLCSQDIKKACIKIFLYGFDFDEKGAFYPGGRIFDDVYKHFFLSALGKNILRKELNFTDTYPKQQSKNIFVDKNICEQKLNKCFMNFEEQTERLNNLKVLLDKFSSLYTDNFVLTNTGFVLTAKKAC</sequence>
<keyword evidence="3" id="KW-1185">Reference proteome</keyword>
<dbReference type="Proteomes" id="UP000003163">
    <property type="component" value="Unassembled WGS sequence"/>
</dbReference>
<name>J8ZPF4_EDHAE</name>
<dbReference type="AlphaFoldDB" id="J8ZPF4"/>
<accession>J8ZPF4</accession>
<protein>
    <submittedName>
        <fullName evidence="2">Uncharacterized protein</fullName>
    </submittedName>
</protein>
<evidence type="ECO:0000256" key="1">
    <source>
        <dbReference type="SAM" id="MobiDB-lite"/>
    </source>
</evidence>
<evidence type="ECO:0000313" key="2">
    <source>
        <dbReference type="EMBL" id="EJW01553.1"/>
    </source>
</evidence>
<gene>
    <name evidence="2" type="ORF">EDEG_03880</name>
</gene>
<dbReference type="HOGENOM" id="CLU_683395_0_0_1"/>
<evidence type="ECO:0000313" key="3">
    <source>
        <dbReference type="Proteomes" id="UP000003163"/>
    </source>
</evidence>
<dbReference type="EMBL" id="AFBI03000138">
    <property type="protein sequence ID" value="EJW01553.1"/>
    <property type="molecule type" value="Genomic_DNA"/>
</dbReference>
<proteinExistence type="predicted"/>
<dbReference type="InParanoid" id="J8ZPF4"/>
<reference evidence="3" key="2">
    <citation type="submission" date="2015-07" db="EMBL/GenBank/DDBJ databases">
        <title>Contrasting host-pathogen interactions and genome evolution in two generalist and specialist microsporidian pathogens of mosquitoes.</title>
        <authorList>
            <consortium name="The Broad Institute Genomics Platform"/>
            <consortium name="The Broad Institute Genome Sequencing Center for Infectious Disease"/>
            <person name="Cuomo C.A."/>
            <person name="Sanscrainte N.D."/>
            <person name="Goldberg J.M."/>
            <person name="Heiman D."/>
            <person name="Young S."/>
            <person name="Zeng Q."/>
            <person name="Becnel J.J."/>
            <person name="Birren B.W."/>
        </authorList>
    </citation>
    <scope>NUCLEOTIDE SEQUENCE [LARGE SCALE GENOMIC DNA]</scope>
    <source>
        <strain evidence="3">USNM 41457</strain>
    </source>
</reference>
<comment type="caution">
    <text evidence="2">The sequence shown here is derived from an EMBL/GenBank/DDBJ whole genome shotgun (WGS) entry which is preliminary data.</text>
</comment>